<protein>
    <submittedName>
        <fullName evidence="1">Uncharacterized protein</fullName>
    </submittedName>
</protein>
<comment type="caution">
    <text evidence="1">The sequence shown here is derived from an EMBL/GenBank/DDBJ whole genome shotgun (WGS) entry which is preliminary data.</text>
</comment>
<accession>A0AAV9JD92</accession>
<reference evidence="1 2" key="1">
    <citation type="submission" date="2021-11" db="EMBL/GenBank/DDBJ databases">
        <title>Black yeast isolated from Biological Soil Crust.</title>
        <authorList>
            <person name="Kurbessoian T."/>
        </authorList>
    </citation>
    <scope>NUCLEOTIDE SEQUENCE [LARGE SCALE GENOMIC DNA]</scope>
    <source>
        <strain evidence="1 2">CCFEE 5522</strain>
    </source>
</reference>
<keyword evidence="2" id="KW-1185">Reference proteome</keyword>
<proteinExistence type="predicted"/>
<dbReference type="Proteomes" id="UP001324427">
    <property type="component" value="Unassembled WGS sequence"/>
</dbReference>
<dbReference type="AlphaFoldDB" id="A0AAV9JD92"/>
<evidence type="ECO:0000313" key="1">
    <source>
        <dbReference type="EMBL" id="KAK4543085.1"/>
    </source>
</evidence>
<evidence type="ECO:0000313" key="2">
    <source>
        <dbReference type="Proteomes" id="UP001324427"/>
    </source>
</evidence>
<organism evidence="1 2">
    <name type="scientific">Oleoguttula mirabilis</name>
    <dbReference type="NCBI Taxonomy" id="1507867"/>
    <lineage>
        <taxon>Eukaryota</taxon>
        <taxon>Fungi</taxon>
        <taxon>Dikarya</taxon>
        <taxon>Ascomycota</taxon>
        <taxon>Pezizomycotina</taxon>
        <taxon>Dothideomycetes</taxon>
        <taxon>Dothideomycetidae</taxon>
        <taxon>Mycosphaerellales</taxon>
        <taxon>Teratosphaeriaceae</taxon>
        <taxon>Oleoguttula</taxon>
    </lineage>
</organism>
<name>A0AAV9JD92_9PEZI</name>
<gene>
    <name evidence="1" type="ORF">LTR36_005862</name>
</gene>
<dbReference type="EMBL" id="JAVFHQ010000035">
    <property type="protein sequence ID" value="KAK4543085.1"/>
    <property type="molecule type" value="Genomic_DNA"/>
</dbReference>
<sequence>MAATSATTLNTLQVLKDYTRETEQDIFDAFPLNQLGVTQKLALFTAHDANTPMMDRIDQSISTVSSSSVLPELNKADQQSSLEEARYCLVMRSKDTLCKVTKSHQRFIEFSRQGDSSSRFQQQVRHMGRIRTMLDLMVEGIQPPLIYSTLDCAPKVNSGKERVSHIRTHDGLIWSKKDRDIEKHLTAYAEPAATFRDFKYTVMLDERGGTSSYGSALRAITLALSGDKPQDWQLFANWLPNVRARNAETLARKDSRRLPEALACIGFQAMEFHRRRHPNLEVGIILPGGSEIFWPSKSEPEGQNRKVVFIKACENSIKDGAAYNFDAVRTLPQVQDGTAEGQIVPFLSLPAEIRNAIYDLVLTGEEEVEEATRDTVRPKRMVDRKRALEVERRPKWQPALSLTCRQVNKELCRFSSSGRSSSFACELESRIIARA</sequence>